<keyword evidence="3 12" id="KW-0808">Transferase</keyword>
<dbReference type="EC" id="2.7.7.101" evidence="12"/>
<evidence type="ECO:0000313" key="17">
    <source>
        <dbReference type="EMBL" id="QOV90676.1"/>
    </source>
</evidence>
<evidence type="ECO:0000256" key="15">
    <source>
        <dbReference type="SAM" id="MobiDB-lite"/>
    </source>
</evidence>
<keyword evidence="7 12" id="KW-0863">Zinc-finger</keyword>
<dbReference type="Pfam" id="PF01807">
    <property type="entry name" value="Zn_ribbon_DnaG"/>
    <property type="match status" value="1"/>
</dbReference>
<dbReference type="InterPro" id="IPR016136">
    <property type="entry name" value="DNA_helicase_N/primase_C"/>
</dbReference>
<evidence type="ECO:0000256" key="12">
    <source>
        <dbReference type="HAMAP-Rule" id="MF_00974"/>
    </source>
</evidence>
<feature type="zinc finger region" description="CHC2-type" evidence="12 14">
    <location>
        <begin position="27"/>
        <end position="51"/>
    </location>
</feature>
<dbReference type="GO" id="GO:1990077">
    <property type="term" value="C:primosome complex"/>
    <property type="evidence" value="ECO:0007669"/>
    <property type="project" value="UniProtKB-KW"/>
</dbReference>
<dbReference type="SMART" id="SM00493">
    <property type="entry name" value="TOPRIM"/>
    <property type="match status" value="1"/>
</dbReference>
<keyword evidence="9" id="KW-0460">Magnesium</keyword>
<sequence>MAATDIVQLIGRTVSLKKRGRDFVGLCPFHSEKTPSFHVNPARQFYYCYGCKAAGDAINFVKQRDRVEFMDALKSLAQDAGISIPKFGGRREDVSETAVVLEANSSATMFFENLLQDPARGKAAREYLQSRGITPETARTFRIGLAVEGWDTLLRGPLGQKFKPEQLHLAGLVKQRDPEKGPGFYDTFRNRLMFPIRDPNGRVIAFGGRVMPGSQDPAKYLNSPETPLFSKSRCVYGLDLARQRIVETQTAVVVEGYTDVVMAHQFGATNAVSILGTAMTEQHVQLLRRFAQRIVLLFDPDTAGELAVDRAVSLFLTQPVEIAIATFGEDLDPDEYLLKYGLEAWEKLIASAPEALTYKWKQLVKQFSADDGNLTGQQNAIAAYLDLIGQAKLAGPVDPIRWGLVLSQVGKLTGIPTEQLQKRLSSVKPATKRPVEASVPQPNMPAPMPSREPRRRGGVLSARDRAECWILGVILLEPGRWQRVQQVIGPEDFTDDRRRRLAEVYWSYQRDEGEPVFRELLTLLGDDSNGSQVASVRSHDLRELAIEVTDEVEGFAERQTDFESTLATAIDYLQQNRESHEKQKLISTLNRSTEENLGDDQQVDMLRKLQEQAKQSSAKRSMM</sequence>
<protein>
    <recommendedName>
        <fullName evidence="12 13">DNA primase</fullName>
        <ecNumber evidence="12">2.7.7.101</ecNumber>
    </recommendedName>
</protein>
<dbReference type="KEGG" id="hbs:IPV69_04775"/>
<dbReference type="InterPro" id="IPR036185">
    <property type="entry name" value="DNA_heli_DnaB-like_N_sf"/>
</dbReference>
<dbReference type="SMART" id="SM00400">
    <property type="entry name" value="ZnF_CHCC"/>
    <property type="match status" value="1"/>
</dbReference>
<dbReference type="PIRSF" id="PIRSF002811">
    <property type="entry name" value="DnaG"/>
    <property type="match status" value="1"/>
</dbReference>
<keyword evidence="6 12" id="KW-0479">Metal-binding</keyword>
<evidence type="ECO:0000256" key="3">
    <source>
        <dbReference type="ARBA" id="ARBA00022679"/>
    </source>
</evidence>
<dbReference type="Gene3D" id="1.10.860.10">
    <property type="entry name" value="DNAb Helicase, Chain A"/>
    <property type="match status" value="1"/>
</dbReference>
<dbReference type="InterPro" id="IPR013264">
    <property type="entry name" value="DNAG_N"/>
</dbReference>
<gene>
    <name evidence="12 17" type="primary">dnaG</name>
    <name evidence="17" type="ORF">IPV69_04775</name>
</gene>
<dbReference type="FunFam" id="3.90.580.10:FF:000001">
    <property type="entry name" value="DNA primase"/>
    <property type="match status" value="1"/>
</dbReference>
<dbReference type="Gene3D" id="3.90.580.10">
    <property type="entry name" value="Zinc finger, CHC2-type domain"/>
    <property type="match status" value="1"/>
</dbReference>
<comment type="function">
    <text evidence="12 13">RNA polymerase that catalyzes the synthesis of short RNA molecules used as primers for DNA polymerase during DNA replication.</text>
</comment>
<dbReference type="Pfam" id="PF08275">
    <property type="entry name" value="DNAG_N"/>
    <property type="match status" value="1"/>
</dbReference>
<comment type="subunit">
    <text evidence="12">Monomer. Interacts with DnaB.</text>
</comment>
<dbReference type="GO" id="GO:0006269">
    <property type="term" value="P:DNA replication, synthesis of primer"/>
    <property type="evidence" value="ECO:0007669"/>
    <property type="project" value="UniProtKB-UniRule"/>
</dbReference>
<dbReference type="PROSITE" id="PS50880">
    <property type="entry name" value="TOPRIM"/>
    <property type="match status" value="1"/>
</dbReference>
<keyword evidence="5 12" id="KW-0235">DNA replication</keyword>
<comment type="cofactor">
    <cofactor evidence="12 13 14">
        <name>Zn(2+)</name>
        <dbReference type="ChEBI" id="CHEBI:29105"/>
    </cofactor>
    <text evidence="12 13 14">Binds 1 zinc ion per monomer.</text>
</comment>
<evidence type="ECO:0000256" key="1">
    <source>
        <dbReference type="ARBA" id="ARBA00022478"/>
    </source>
</evidence>
<evidence type="ECO:0000256" key="7">
    <source>
        <dbReference type="ARBA" id="ARBA00022771"/>
    </source>
</evidence>
<dbReference type="Pfam" id="PF13155">
    <property type="entry name" value="Toprim_2"/>
    <property type="match status" value="1"/>
</dbReference>
<name>A0A7M2WYX3_9BACT</name>
<evidence type="ECO:0000256" key="8">
    <source>
        <dbReference type="ARBA" id="ARBA00022833"/>
    </source>
</evidence>
<dbReference type="Gene3D" id="3.90.980.10">
    <property type="entry name" value="DNA primase, catalytic core, N-terminal domain"/>
    <property type="match status" value="1"/>
</dbReference>
<dbReference type="InterPro" id="IPR037068">
    <property type="entry name" value="DNA_primase_core_N_sf"/>
</dbReference>
<dbReference type="GO" id="GO:0003678">
    <property type="term" value="F:DNA helicase activity"/>
    <property type="evidence" value="ECO:0007669"/>
    <property type="project" value="InterPro"/>
</dbReference>
<dbReference type="HAMAP" id="MF_00974">
    <property type="entry name" value="DNA_primase_DnaG"/>
    <property type="match status" value="1"/>
</dbReference>
<keyword evidence="8 12" id="KW-0862">Zinc</keyword>
<dbReference type="CDD" id="cd03364">
    <property type="entry name" value="TOPRIM_DnaG_primases"/>
    <property type="match status" value="1"/>
</dbReference>
<keyword evidence="4 12" id="KW-0548">Nucleotidyltransferase</keyword>
<dbReference type="Gene3D" id="3.40.1360.10">
    <property type="match status" value="1"/>
</dbReference>
<keyword evidence="2 12" id="KW-0639">Primosome</keyword>
<dbReference type="SUPFAM" id="SSF57783">
    <property type="entry name" value="Zinc beta-ribbon"/>
    <property type="match status" value="1"/>
</dbReference>
<dbReference type="NCBIfam" id="TIGR01391">
    <property type="entry name" value="dnaG"/>
    <property type="match status" value="1"/>
</dbReference>
<evidence type="ECO:0000259" key="16">
    <source>
        <dbReference type="PROSITE" id="PS50880"/>
    </source>
</evidence>
<keyword evidence="1 12" id="KW-0240">DNA-directed RNA polymerase</keyword>
<evidence type="ECO:0000256" key="6">
    <source>
        <dbReference type="ARBA" id="ARBA00022723"/>
    </source>
</evidence>
<dbReference type="InterPro" id="IPR030846">
    <property type="entry name" value="DnaG_bac"/>
</dbReference>
<feature type="domain" description="Toprim" evidence="16">
    <location>
        <begin position="249"/>
        <end position="330"/>
    </location>
</feature>
<dbReference type="EMBL" id="CP063458">
    <property type="protein sequence ID" value="QOV90676.1"/>
    <property type="molecule type" value="Genomic_DNA"/>
</dbReference>
<dbReference type="GO" id="GO:0003899">
    <property type="term" value="F:DNA-directed RNA polymerase activity"/>
    <property type="evidence" value="ECO:0007669"/>
    <property type="project" value="UniProtKB-UniRule"/>
</dbReference>
<comment type="domain">
    <text evidence="12">Contains an N-terminal zinc-binding domain, a central core domain that contains the primase activity, and a C-terminal DnaB-binding domain.</text>
</comment>
<dbReference type="RefSeq" id="WP_206293775.1">
    <property type="nucleotide sequence ID" value="NZ_CP063458.1"/>
</dbReference>
<evidence type="ECO:0000256" key="11">
    <source>
        <dbReference type="ARBA" id="ARBA00023163"/>
    </source>
</evidence>
<dbReference type="SUPFAM" id="SSF48024">
    <property type="entry name" value="N-terminal domain of DnaB helicase"/>
    <property type="match status" value="1"/>
</dbReference>
<dbReference type="InterPro" id="IPR006171">
    <property type="entry name" value="TOPRIM_dom"/>
</dbReference>
<organism evidence="17 18">
    <name type="scientific">Humisphaera borealis</name>
    <dbReference type="NCBI Taxonomy" id="2807512"/>
    <lineage>
        <taxon>Bacteria</taxon>
        <taxon>Pseudomonadati</taxon>
        <taxon>Planctomycetota</taxon>
        <taxon>Phycisphaerae</taxon>
        <taxon>Tepidisphaerales</taxon>
        <taxon>Tepidisphaeraceae</taxon>
        <taxon>Humisphaera</taxon>
    </lineage>
</organism>
<dbReference type="GO" id="GO:0008270">
    <property type="term" value="F:zinc ion binding"/>
    <property type="evidence" value="ECO:0007669"/>
    <property type="project" value="UniProtKB-UniRule"/>
</dbReference>
<dbReference type="PANTHER" id="PTHR30313:SF2">
    <property type="entry name" value="DNA PRIMASE"/>
    <property type="match status" value="1"/>
</dbReference>
<dbReference type="InterPro" id="IPR002694">
    <property type="entry name" value="Znf_CHC2"/>
</dbReference>
<dbReference type="InterPro" id="IPR050219">
    <property type="entry name" value="DnaG_primase"/>
</dbReference>
<dbReference type="GO" id="GO:0003677">
    <property type="term" value="F:DNA binding"/>
    <property type="evidence" value="ECO:0007669"/>
    <property type="project" value="UniProtKB-KW"/>
</dbReference>
<dbReference type="Proteomes" id="UP000593765">
    <property type="component" value="Chromosome"/>
</dbReference>
<evidence type="ECO:0000256" key="4">
    <source>
        <dbReference type="ARBA" id="ARBA00022695"/>
    </source>
</evidence>
<comment type="catalytic activity">
    <reaction evidence="12">
        <text>ssDNA + n NTP = ssDNA/pppN(pN)n-1 hybrid + (n-1) diphosphate.</text>
        <dbReference type="EC" id="2.7.7.101"/>
    </reaction>
</comment>
<dbReference type="InterPro" id="IPR006295">
    <property type="entry name" value="DNA_primase_DnaG"/>
</dbReference>
<evidence type="ECO:0000313" key="18">
    <source>
        <dbReference type="Proteomes" id="UP000593765"/>
    </source>
</evidence>
<evidence type="ECO:0000256" key="13">
    <source>
        <dbReference type="PIRNR" id="PIRNR002811"/>
    </source>
</evidence>
<dbReference type="GO" id="GO:0005524">
    <property type="term" value="F:ATP binding"/>
    <property type="evidence" value="ECO:0007669"/>
    <property type="project" value="InterPro"/>
</dbReference>
<keyword evidence="11 12" id="KW-0804">Transcription</keyword>
<dbReference type="PANTHER" id="PTHR30313">
    <property type="entry name" value="DNA PRIMASE"/>
    <property type="match status" value="1"/>
</dbReference>
<comment type="similarity">
    <text evidence="12 13">Belongs to the DnaG primase family.</text>
</comment>
<dbReference type="SUPFAM" id="SSF56731">
    <property type="entry name" value="DNA primase core"/>
    <property type="match status" value="1"/>
</dbReference>
<dbReference type="AlphaFoldDB" id="A0A7M2WYX3"/>
<evidence type="ECO:0000256" key="14">
    <source>
        <dbReference type="PIRSR" id="PIRSR002811-1"/>
    </source>
</evidence>
<keyword evidence="10 12" id="KW-0238">DNA-binding</keyword>
<evidence type="ECO:0000256" key="10">
    <source>
        <dbReference type="ARBA" id="ARBA00023125"/>
    </source>
</evidence>
<feature type="region of interest" description="Disordered" evidence="15">
    <location>
        <begin position="424"/>
        <end position="456"/>
    </location>
</feature>
<reference evidence="17 18" key="1">
    <citation type="submission" date="2020-10" db="EMBL/GenBank/DDBJ databases">
        <title>Wide distribution of Phycisphaera-like planctomycetes from WD2101 soil group in peatlands and genome analysis of the first cultivated representative.</title>
        <authorList>
            <person name="Dedysh S.N."/>
            <person name="Beletsky A.V."/>
            <person name="Ivanova A."/>
            <person name="Kulichevskaya I.S."/>
            <person name="Suzina N.E."/>
            <person name="Philippov D.A."/>
            <person name="Rakitin A.L."/>
            <person name="Mardanov A.V."/>
            <person name="Ravin N.V."/>
        </authorList>
    </citation>
    <scope>NUCLEOTIDE SEQUENCE [LARGE SCALE GENOMIC DNA]</scope>
    <source>
        <strain evidence="17 18">M1803</strain>
    </source>
</reference>
<dbReference type="InterPro" id="IPR036977">
    <property type="entry name" value="DNA_primase_Znf_CHC2"/>
</dbReference>
<evidence type="ECO:0000256" key="5">
    <source>
        <dbReference type="ARBA" id="ARBA00022705"/>
    </source>
</evidence>
<accession>A0A7M2WYX3</accession>
<dbReference type="GO" id="GO:0000428">
    <property type="term" value="C:DNA-directed RNA polymerase complex"/>
    <property type="evidence" value="ECO:0007669"/>
    <property type="project" value="UniProtKB-KW"/>
</dbReference>
<dbReference type="InterPro" id="IPR034151">
    <property type="entry name" value="TOPRIM_DnaG_bac"/>
</dbReference>
<evidence type="ECO:0000256" key="2">
    <source>
        <dbReference type="ARBA" id="ARBA00022515"/>
    </source>
</evidence>
<keyword evidence="18" id="KW-1185">Reference proteome</keyword>
<evidence type="ECO:0000256" key="9">
    <source>
        <dbReference type="ARBA" id="ARBA00022842"/>
    </source>
</evidence>
<proteinExistence type="inferred from homology"/>
<dbReference type="GO" id="GO:0005737">
    <property type="term" value="C:cytoplasm"/>
    <property type="evidence" value="ECO:0007669"/>
    <property type="project" value="TreeGrafter"/>
</dbReference>